<feature type="transmembrane region" description="Helical" evidence="2">
    <location>
        <begin position="233"/>
        <end position="253"/>
    </location>
</feature>
<protein>
    <submittedName>
        <fullName evidence="3">Uncharacterized protein</fullName>
    </submittedName>
</protein>
<evidence type="ECO:0000313" key="4">
    <source>
        <dbReference type="Proteomes" id="UP001259832"/>
    </source>
</evidence>
<feature type="region of interest" description="Disordered" evidence="1">
    <location>
        <begin position="1"/>
        <end position="22"/>
    </location>
</feature>
<dbReference type="EMBL" id="JASMQC010000023">
    <property type="protein sequence ID" value="KAK1935395.1"/>
    <property type="molecule type" value="Genomic_DNA"/>
</dbReference>
<name>A0AAD9GBP2_9STRA</name>
<keyword evidence="2" id="KW-0812">Transmembrane</keyword>
<proteinExistence type="predicted"/>
<dbReference type="Proteomes" id="UP001259832">
    <property type="component" value="Unassembled WGS sequence"/>
</dbReference>
<feature type="transmembrane region" description="Helical" evidence="2">
    <location>
        <begin position="483"/>
        <end position="501"/>
    </location>
</feature>
<keyword evidence="4" id="KW-1185">Reference proteome</keyword>
<feature type="transmembrane region" description="Helical" evidence="2">
    <location>
        <begin position="108"/>
        <end position="125"/>
    </location>
</feature>
<organism evidence="3 4">
    <name type="scientific">Phytophthora citrophthora</name>
    <dbReference type="NCBI Taxonomy" id="4793"/>
    <lineage>
        <taxon>Eukaryota</taxon>
        <taxon>Sar</taxon>
        <taxon>Stramenopiles</taxon>
        <taxon>Oomycota</taxon>
        <taxon>Peronosporomycetes</taxon>
        <taxon>Peronosporales</taxon>
        <taxon>Peronosporaceae</taxon>
        <taxon>Phytophthora</taxon>
    </lineage>
</organism>
<feature type="transmembrane region" description="Helical" evidence="2">
    <location>
        <begin position="206"/>
        <end position="227"/>
    </location>
</feature>
<evidence type="ECO:0000256" key="1">
    <source>
        <dbReference type="SAM" id="MobiDB-lite"/>
    </source>
</evidence>
<sequence>MIDRQSGQMAAVAPTPADTASAQRPTRLIPQIYKALAQWVRDFSGRLPGEYTISKLDAFDQFQHQVTTWQIIVILLSTPVPCVIVNIVVENIPLSDPATGLHGSIPFLLRNFLTASIVTSVPFFIKPDCIAQLPIQSWKLSLGFGLLLGIISTGTIALLIVLTGVFPVPMSQFAPMIPMGVMGRLIEMRLLRSPEIKPRLEKIDQWLAMVVAPIVVYPIFTAFFMALKPSQQMWISLLLPVIKLFVRYLLWLVARNDLDVVGTVTCTIGHFYHALFTAMCLQNAKSLEMLAAVVAVNSVHMLLNCRGILQDAREIRTTEERISKSSTTTPREIVFTTLVIAQTDQISKYLHRKKPSRFFSEYPKYQDAAFVKKHHALLTLPSSSRSSEQRKRSRYLGTNGVSPDTVPMFAQLLSEPDIMKRSSPAISSNTGRIRSSRACNSLGSSARSDADFVVCVTSTLHQTEIILLRSYITICAVILRSELVLTLDTAGIYLTAVYWLPNRQYFATMRFMTSFDAVMNSASYLFVLCGIEILFLAMYLMLIQRLIGISGLSQLAFVLQSQRVLIQGKFIMLSIMILGFPLEHYGNGSIFRVHTG</sequence>
<accession>A0AAD9GBP2</accession>
<evidence type="ECO:0000313" key="3">
    <source>
        <dbReference type="EMBL" id="KAK1935395.1"/>
    </source>
</evidence>
<keyword evidence="2" id="KW-0472">Membrane</keyword>
<evidence type="ECO:0000256" key="2">
    <source>
        <dbReference type="SAM" id="Phobius"/>
    </source>
</evidence>
<feature type="transmembrane region" description="Helical" evidence="2">
    <location>
        <begin position="521"/>
        <end position="543"/>
    </location>
</feature>
<feature type="transmembrane region" description="Helical" evidence="2">
    <location>
        <begin position="69"/>
        <end position="88"/>
    </location>
</feature>
<reference evidence="3" key="1">
    <citation type="submission" date="2023-08" db="EMBL/GenBank/DDBJ databases">
        <title>Reference Genome Resource for the Citrus Pathogen Phytophthora citrophthora.</title>
        <authorList>
            <person name="Moller H."/>
            <person name="Coetzee B."/>
            <person name="Rose L.J."/>
            <person name="Van Niekerk J.M."/>
        </authorList>
    </citation>
    <scope>NUCLEOTIDE SEQUENCE</scope>
    <source>
        <strain evidence="3">STE-U-9442</strain>
    </source>
</reference>
<gene>
    <name evidence="3" type="ORF">P3T76_010620</name>
</gene>
<dbReference type="AlphaFoldDB" id="A0AAD9GBP2"/>
<feature type="transmembrane region" description="Helical" evidence="2">
    <location>
        <begin position="564"/>
        <end position="582"/>
    </location>
</feature>
<feature type="transmembrane region" description="Helical" evidence="2">
    <location>
        <begin position="137"/>
        <end position="162"/>
    </location>
</feature>
<comment type="caution">
    <text evidence="3">The sequence shown here is derived from an EMBL/GenBank/DDBJ whole genome shotgun (WGS) entry which is preliminary data.</text>
</comment>
<keyword evidence="2" id="KW-1133">Transmembrane helix</keyword>